<evidence type="ECO:0000313" key="2">
    <source>
        <dbReference type="Proteomes" id="UP000018143"/>
    </source>
</evidence>
<keyword evidence="2" id="KW-1185">Reference proteome</keyword>
<organism evidence="1 2">
    <name type="scientific">Helicobacter fennelliae MRY12-0050</name>
    <dbReference type="NCBI Taxonomy" id="1325130"/>
    <lineage>
        <taxon>Bacteria</taxon>
        <taxon>Pseudomonadati</taxon>
        <taxon>Campylobacterota</taxon>
        <taxon>Epsilonproteobacteria</taxon>
        <taxon>Campylobacterales</taxon>
        <taxon>Helicobacteraceae</taxon>
        <taxon>Helicobacter</taxon>
    </lineage>
</organism>
<protein>
    <submittedName>
        <fullName evidence="1">Uncharacterized protein</fullName>
    </submittedName>
</protein>
<gene>
    <name evidence="1" type="ORF">HFN_0685</name>
</gene>
<sequence length="54" mass="6310">MRVYKPLQKSLANSNEEALQKTINEKGFIDEKTLQDYKPNTPLNEILQVYARNN</sequence>
<reference evidence="1 2" key="1">
    <citation type="journal article" date="2013" name="Genome Announc.">
        <title>Draft Genome Sequence of Helicobacter fennelliae Strain MRY12-0050, Isolated from a Bacteremia Patient.</title>
        <authorList>
            <person name="Rimbara E."/>
            <person name="Matsui M."/>
            <person name="Mori S."/>
            <person name="Suzuki S."/>
            <person name="Suzuki M."/>
            <person name="Kim H."/>
            <person name="Sekizuka T."/>
            <person name="Kuroda M."/>
            <person name="Shibayama K."/>
        </authorList>
    </citation>
    <scope>NUCLEOTIDE SEQUENCE [LARGE SCALE GENOMIC DNA]</scope>
    <source>
        <strain evidence="1 2">MRY12-0050</strain>
    </source>
</reference>
<accession>T1CVU6</accession>
<dbReference type="RefSeq" id="WP_023946006.1">
    <property type="nucleotide sequence ID" value="NZ_BASD01000001.1"/>
</dbReference>
<evidence type="ECO:0000313" key="1">
    <source>
        <dbReference type="EMBL" id="GAD17870.1"/>
    </source>
</evidence>
<name>T1CVU6_9HELI</name>
<dbReference type="Proteomes" id="UP000018143">
    <property type="component" value="Unassembled WGS sequence"/>
</dbReference>
<dbReference type="STRING" id="1325130.HFN_0685"/>
<dbReference type="AlphaFoldDB" id="T1CVU6"/>
<proteinExistence type="predicted"/>
<comment type="caution">
    <text evidence="1">The sequence shown here is derived from an EMBL/GenBank/DDBJ whole genome shotgun (WGS) entry which is preliminary data.</text>
</comment>
<dbReference type="EMBL" id="BASD01000001">
    <property type="protein sequence ID" value="GAD17870.1"/>
    <property type="molecule type" value="Genomic_DNA"/>
</dbReference>